<evidence type="ECO:0000256" key="3">
    <source>
        <dbReference type="ARBA" id="ARBA00022989"/>
    </source>
</evidence>
<protein>
    <submittedName>
        <fullName evidence="6">SemiSWEET transporter</fullName>
    </submittedName>
</protein>
<dbReference type="PROSITE" id="PS51257">
    <property type="entry name" value="PROKAR_LIPOPROTEIN"/>
    <property type="match status" value="1"/>
</dbReference>
<keyword evidence="2 5" id="KW-0812">Transmembrane</keyword>
<organism evidence="6 7">
    <name type="scientific">Actinoplanes hulinensis</name>
    <dbReference type="NCBI Taxonomy" id="1144547"/>
    <lineage>
        <taxon>Bacteria</taxon>
        <taxon>Bacillati</taxon>
        <taxon>Actinomycetota</taxon>
        <taxon>Actinomycetes</taxon>
        <taxon>Micromonosporales</taxon>
        <taxon>Micromonosporaceae</taxon>
        <taxon>Actinoplanes</taxon>
    </lineage>
</organism>
<evidence type="ECO:0000256" key="2">
    <source>
        <dbReference type="ARBA" id="ARBA00022692"/>
    </source>
</evidence>
<accession>A0ABS7B9M9</accession>
<evidence type="ECO:0000256" key="4">
    <source>
        <dbReference type="ARBA" id="ARBA00023136"/>
    </source>
</evidence>
<gene>
    <name evidence="6" type="ORF">KZ829_25675</name>
</gene>
<comment type="subcellular location">
    <subcellularLocation>
        <location evidence="1">Membrane</location>
        <topology evidence="1">Multi-pass membrane protein</topology>
    </subcellularLocation>
</comment>
<comment type="caution">
    <text evidence="6">The sequence shown here is derived from an EMBL/GenBank/DDBJ whole genome shotgun (WGS) entry which is preliminary data.</text>
</comment>
<dbReference type="InterPro" id="IPR006603">
    <property type="entry name" value="PQ-loop_rpt"/>
</dbReference>
<evidence type="ECO:0000313" key="7">
    <source>
        <dbReference type="Proteomes" id="UP001519863"/>
    </source>
</evidence>
<dbReference type="NCBIfam" id="NF037967">
    <property type="entry name" value="SemiSWEET_1"/>
    <property type="match status" value="1"/>
</dbReference>
<evidence type="ECO:0000313" key="6">
    <source>
        <dbReference type="EMBL" id="MBW6437139.1"/>
    </source>
</evidence>
<dbReference type="EMBL" id="JAHXZI010000014">
    <property type="protein sequence ID" value="MBW6437139.1"/>
    <property type="molecule type" value="Genomic_DNA"/>
</dbReference>
<reference evidence="6 7" key="1">
    <citation type="journal article" date="2013" name="Antonie Van Leeuwenhoek">
        <title>Actinoplanes hulinensis sp. nov., a novel actinomycete isolated from soybean root (Glycine max (L.) Merr).</title>
        <authorList>
            <person name="Shen Y."/>
            <person name="Liu C."/>
            <person name="Wang X."/>
            <person name="Zhao J."/>
            <person name="Jia F."/>
            <person name="Zhang Y."/>
            <person name="Wang L."/>
            <person name="Yang D."/>
            <person name="Xiang W."/>
        </authorList>
    </citation>
    <scope>NUCLEOTIDE SEQUENCE [LARGE SCALE GENOMIC DNA]</scope>
    <source>
        <strain evidence="6 7">NEAU-M9</strain>
    </source>
</reference>
<dbReference type="Proteomes" id="UP001519863">
    <property type="component" value="Unassembled WGS sequence"/>
</dbReference>
<keyword evidence="3 5" id="KW-1133">Transmembrane helix</keyword>
<sequence>MGVRILLTAVLGWSAAALTISLMWPQIWTSCVRRRTAGLSPTATWLGVALPAGWIEYGLLIGDPVQIATNAVGTGAGIAVLVALLAARPELRTRRAGLGAASGAVALLLATAATAGLSNLPGADHRALSSALGVVLTGAVLLANVPQPLALLRDRGQDLSGVSGSRWVLGAASNLSWAVYAAALGQPAVVVCSVTGLLCSLVVCFVLATARRPRAAALAAA</sequence>
<evidence type="ECO:0000256" key="5">
    <source>
        <dbReference type="SAM" id="Phobius"/>
    </source>
</evidence>
<keyword evidence="4 5" id="KW-0472">Membrane</keyword>
<feature type="transmembrane region" description="Helical" evidence="5">
    <location>
        <begin position="67"/>
        <end position="86"/>
    </location>
</feature>
<feature type="transmembrane region" description="Helical" evidence="5">
    <location>
        <begin position="130"/>
        <end position="152"/>
    </location>
</feature>
<evidence type="ECO:0000256" key="1">
    <source>
        <dbReference type="ARBA" id="ARBA00004141"/>
    </source>
</evidence>
<dbReference type="Gene3D" id="1.20.1280.290">
    <property type="match status" value="2"/>
</dbReference>
<proteinExistence type="predicted"/>
<dbReference type="RefSeq" id="WP_220146483.1">
    <property type="nucleotide sequence ID" value="NZ_JAHXZI010000014.1"/>
</dbReference>
<feature type="transmembrane region" description="Helical" evidence="5">
    <location>
        <begin position="6"/>
        <end position="24"/>
    </location>
</feature>
<name>A0ABS7B9M9_9ACTN</name>
<feature type="transmembrane region" description="Helical" evidence="5">
    <location>
        <begin position="188"/>
        <end position="208"/>
    </location>
</feature>
<keyword evidence="7" id="KW-1185">Reference proteome</keyword>
<feature type="transmembrane region" description="Helical" evidence="5">
    <location>
        <begin position="164"/>
        <end position="182"/>
    </location>
</feature>
<dbReference type="Pfam" id="PF04193">
    <property type="entry name" value="PQ-loop"/>
    <property type="match status" value="1"/>
</dbReference>
<feature type="transmembrane region" description="Helical" evidence="5">
    <location>
        <begin position="98"/>
        <end position="118"/>
    </location>
</feature>
<feature type="transmembrane region" description="Helical" evidence="5">
    <location>
        <begin position="36"/>
        <end position="55"/>
    </location>
</feature>